<comment type="catalytic activity">
    <reaction evidence="3">
        <text>2 GTP = 3',3'-c-di-GMP + 2 diphosphate</text>
        <dbReference type="Rhea" id="RHEA:24898"/>
        <dbReference type="ChEBI" id="CHEBI:33019"/>
        <dbReference type="ChEBI" id="CHEBI:37565"/>
        <dbReference type="ChEBI" id="CHEBI:58805"/>
        <dbReference type="EC" id="2.7.7.65"/>
    </reaction>
</comment>
<evidence type="ECO:0000259" key="6">
    <source>
        <dbReference type="PROSITE" id="PS50887"/>
    </source>
</evidence>
<dbReference type="InterPro" id="IPR048435">
    <property type="entry name" value="MASE6"/>
</dbReference>
<dbReference type="EMBL" id="SZYH01000001">
    <property type="protein sequence ID" value="TKV68570.1"/>
    <property type="molecule type" value="Genomic_DNA"/>
</dbReference>
<keyword evidence="5" id="KW-0812">Transmembrane</keyword>
<keyword evidence="5" id="KW-1133">Transmembrane helix</keyword>
<dbReference type="Proteomes" id="UP000308488">
    <property type="component" value="Unassembled WGS sequence"/>
</dbReference>
<protein>
    <recommendedName>
        <fullName evidence="2">diguanylate cyclase</fullName>
        <ecNumber evidence="2">2.7.7.65</ecNumber>
    </recommendedName>
</protein>
<gene>
    <name evidence="7" type="ORF">FDP08_10970</name>
</gene>
<accession>A0A4U6R4F4</accession>
<keyword evidence="5" id="KW-0472">Membrane</keyword>
<dbReference type="RefSeq" id="WP_137436197.1">
    <property type="nucleotide sequence ID" value="NZ_JANRHC010000002.1"/>
</dbReference>
<dbReference type="GO" id="GO:0005886">
    <property type="term" value="C:plasma membrane"/>
    <property type="evidence" value="ECO:0007669"/>
    <property type="project" value="TreeGrafter"/>
</dbReference>
<dbReference type="InterPro" id="IPR000160">
    <property type="entry name" value="GGDEF_dom"/>
</dbReference>
<organism evidence="7 8">
    <name type="scientific">Marinobacter panjinensis</name>
    <dbReference type="NCBI Taxonomy" id="2576384"/>
    <lineage>
        <taxon>Bacteria</taxon>
        <taxon>Pseudomonadati</taxon>
        <taxon>Pseudomonadota</taxon>
        <taxon>Gammaproteobacteria</taxon>
        <taxon>Pseudomonadales</taxon>
        <taxon>Marinobacteraceae</taxon>
        <taxon>Marinobacter</taxon>
    </lineage>
</organism>
<dbReference type="GO" id="GO:0052621">
    <property type="term" value="F:diguanylate cyclase activity"/>
    <property type="evidence" value="ECO:0007669"/>
    <property type="project" value="UniProtKB-EC"/>
</dbReference>
<evidence type="ECO:0000256" key="2">
    <source>
        <dbReference type="ARBA" id="ARBA00012528"/>
    </source>
</evidence>
<feature type="transmembrane region" description="Helical" evidence="5">
    <location>
        <begin position="23"/>
        <end position="44"/>
    </location>
</feature>
<dbReference type="FunFam" id="3.30.70.270:FF:000001">
    <property type="entry name" value="Diguanylate cyclase domain protein"/>
    <property type="match status" value="1"/>
</dbReference>
<dbReference type="InterPro" id="IPR043128">
    <property type="entry name" value="Rev_trsase/Diguanyl_cyclase"/>
</dbReference>
<dbReference type="CDD" id="cd01949">
    <property type="entry name" value="GGDEF"/>
    <property type="match status" value="1"/>
</dbReference>
<feature type="domain" description="GGDEF" evidence="6">
    <location>
        <begin position="223"/>
        <end position="355"/>
    </location>
</feature>
<keyword evidence="8" id="KW-1185">Reference proteome</keyword>
<evidence type="ECO:0000256" key="1">
    <source>
        <dbReference type="ARBA" id="ARBA00001946"/>
    </source>
</evidence>
<feature type="transmembrane region" description="Helical" evidence="5">
    <location>
        <begin position="124"/>
        <end position="141"/>
    </location>
</feature>
<comment type="caution">
    <text evidence="7">The sequence shown here is derived from an EMBL/GenBank/DDBJ whole genome shotgun (WGS) entry which is preliminary data.</text>
</comment>
<evidence type="ECO:0000256" key="4">
    <source>
        <dbReference type="SAM" id="MobiDB-lite"/>
    </source>
</evidence>
<dbReference type="Pfam" id="PF00990">
    <property type="entry name" value="GGDEF"/>
    <property type="match status" value="1"/>
</dbReference>
<dbReference type="GO" id="GO:0043709">
    <property type="term" value="P:cell adhesion involved in single-species biofilm formation"/>
    <property type="evidence" value="ECO:0007669"/>
    <property type="project" value="TreeGrafter"/>
</dbReference>
<dbReference type="InterPro" id="IPR050469">
    <property type="entry name" value="Diguanylate_Cyclase"/>
</dbReference>
<feature type="region of interest" description="Disordered" evidence="4">
    <location>
        <begin position="348"/>
        <end position="368"/>
    </location>
</feature>
<comment type="cofactor">
    <cofactor evidence="1">
        <name>Mg(2+)</name>
        <dbReference type="ChEBI" id="CHEBI:18420"/>
    </cofactor>
</comment>
<dbReference type="Pfam" id="PF20966">
    <property type="entry name" value="MASE6"/>
    <property type="match status" value="1"/>
</dbReference>
<proteinExistence type="predicted"/>
<dbReference type="EC" id="2.7.7.65" evidence="2"/>
<dbReference type="PROSITE" id="PS50887">
    <property type="entry name" value="GGDEF"/>
    <property type="match status" value="1"/>
</dbReference>
<evidence type="ECO:0000313" key="8">
    <source>
        <dbReference type="Proteomes" id="UP000308488"/>
    </source>
</evidence>
<feature type="transmembrane region" description="Helical" evidence="5">
    <location>
        <begin position="80"/>
        <end position="96"/>
    </location>
</feature>
<evidence type="ECO:0000256" key="5">
    <source>
        <dbReference type="SAM" id="Phobius"/>
    </source>
</evidence>
<dbReference type="PANTHER" id="PTHR45138:SF9">
    <property type="entry name" value="DIGUANYLATE CYCLASE DGCM-RELATED"/>
    <property type="match status" value="1"/>
</dbReference>
<dbReference type="AlphaFoldDB" id="A0A4U6R4F4"/>
<dbReference type="PANTHER" id="PTHR45138">
    <property type="entry name" value="REGULATORY COMPONENTS OF SENSORY TRANSDUCTION SYSTEM"/>
    <property type="match status" value="1"/>
</dbReference>
<dbReference type="GO" id="GO:1902201">
    <property type="term" value="P:negative regulation of bacterial-type flagellum-dependent cell motility"/>
    <property type="evidence" value="ECO:0007669"/>
    <property type="project" value="TreeGrafter"/>
</dbReference>
<dbReference type="SMART" id="SM00267">
    <property type="entry name" value="GGDEF"/>
    <property type="match status" value="1"/>
</dbReference>
<reference evidence="7 8" key="1">
    <citation type="submission" date="2019-05" db="EMBL/GenBank/DDBJ databases">
        <title>Marinobacter panjinensis sp. nov., a moderately halophilic bacterium isolated from sea tidal flat environment.</title>
        <authorList>
            <person name="Yang W."/>
            <person name="An M."/>
            <person name="He W."/>
            <person name="Luo X."/>
            <person name="Zhu L."/>
            <person name="Chen G."/>
            <person name="Zhang Y."/>
            <person name="Wang Y."/>
        </authorList>
    </citation>
    <scope>NUCLEOTIDE SEQUENCE [LARGE SCALE GENOMIC DNA]</scope>
    <source>
        <strain evidence="7 8">PJ-16</strain>
    </source>
</reference>
<sequence>MTRLPDPSQTIADESEEERVSRLLTGLSAMAILFLLGIGAKAWFATHTTHAGALVIFASLVALNMLVFARTGHRQRQKGGMIFIVGLLFGYLIVTGGESNTGPLWFYVFPPLLFYLTDLKTGTAVLLFCCLLAVVVFQFPQLPLVTAEYTTDFKIRFFATLTFESIFCYVLEASRLKARNELMDLARAHAYAAQTDELTGLSNRREMQHRLNAEYSRYQRSGHHFSIVLIDLDLFKHINDDHGHDAGDEVLRKFSELMQAVIRQTDVAARWGGEEFLILLPDTSLLQALTLAERLRFEVANTEFTFAGKRLPITISAGICSIAKAGSVNELLKQADIHLYNAKEDGRNRIAPRVRTTSNGHTPPGARA</sequence>
<dbReference type="InterPro" id="IPR029787">
    <property type="entry name" value="Nucleotide_cyclase"/>
</dbReference>
<dbReference type="Gene3D" id="3.30.70.270">
    <property type="match status" value="1"/>
</dbReference>
<evidence type="ECO:0000313" key="7">
    <source>
        <dbReference type="EMBL" id="TKV68570.1"/>
    </source>
</evidence>
<name>A0A4U6R4F4_9GAMM</name>
<evidence type="ECO:0000256" key="3">
    <source>
        <dbReference type="ARBA" id="ARBA00034247"/>
    </source>
</evidence>
<dbReference type="SUPFAM" id="SSF55073">
    <property type="entry name" value="Nucleotide cyclase"/>
    <property type="match status" value="1"/>
</dbReference>
<feature type="transmembrane region" description="Helical" evidence="5">
    <location>
        <begin position="50"/>
        <end position="68"/>
    </location>
</feature>
<dbReference type="NCBIfam" id="TIGR00254">
    <property type="entry name" value="GGDEF"/>
    <property type="match status" value="1"/>
</dbReference>
<dbReference type="OrthoDB" id="9813903at2"/>